<accession>A0A7Y4NTJ2</accession>
<dbReference type="EMBL" id="JABFJV010000104">
    <property type="protein sequence ID" value="NOK35333.1"/>
    <property type="molecule type" value="Genomic_DNA"/>
</dbReference>
<dbReference type="PANTHER" id="PTHR44591:SF3">
    <property type="entry name" value="RESPONSE REGULATORY DOMAIN-CONTAINING PROTEIN"/>
    <property type="match status" value="1"/>
</dbReference>
<dbReference type="RefSeq" id="WP_171436100.1">
    <property type="nucleotide sequence ID" value="NZ_JABFJV010000104.1"/>
</dbReference>
<dbReference type="GO" id="GO:0000160">
    <property type="term" value="P:phosphorelay signal transduction system"/>
    <property type="evidence" value="ECO:0007669"/>
    <property type="project" value="InterPro"/>
</dbReference>
<proteinExistence type="predicted"/>
<reference evidence="4 5" key="1">
    <citation type="submission" date="2020-05" db="EMBL/GenBank/DDBJ databases">
        <authorList>
            <person name="Whitworth D."/>
        </authorList>
    </citation>
    <scope>NUCLEOTIDE SEQUENCE [LARGE SCALE GENOMIC DNA]</scope>
    <source>
        <strain evidence="4 5">AB043B</strain>
    </source>
</reference>
<organism evidence="4 5">
    <name type="scientific">Corallococcus exercitus</name>
    <dbReference type="NCBI Taxonomy" id="2316736"/>
    <lineage>
        <taxon>Bacteria</taxon>
        <taxon>Pseudomonadati</taxon>
        <taxon>Myxococcota</taxon>
        <taxon>Myxococcia</taxon>
        <taxon>Myxococcales</taxon>
        <taxon>Cystobacterineae</taxon>
        <taxon>Myxococcaceae</taxon>
        <taxon>Corallococcus</taxon>
    </lineage>
</organism>
<dbReference type="SUPFAM" id="SSF52172">
    <property type="entry name" value="CheY-like"/>
    <property type="match status" value="1"/>
</dbReference>
<dbReference type="Proteomes" id="UP000563426">
    <property type="component" value="Unassembled WGS sequence"/>
</dbReference>
<evidence type="ECO:0000256" key="2">
    <source>
        <dbReference type="PROSITE-ProRule" id="PRU00169"/>
    </source>
</evidence>
<dbReference type="InterPro" id="IPR001789">
    <property type="entry name" value="Sig_transdc_resp-reg_receiver"/>
</dbReference>
<evidence type="ECO:0000259" key="3">
    <source>
        <dbReference type="PROSITE" id="PS50110"/>
    </source>
</evidence>
<comment type="caution">
    <text evidence="4">The sequence shown here is derived from an EMBL/GenBank/DDBJ whole genome shotgun (WGS) entry which is preliminary data.</text>
</comment>
<dbReference type="PANTHER" id="PTHR44591">
    <property type="entry name" value="STRESS RESPONSE REGULATOR PROTEIN 1"/>
    <property type="match status" value="1"/>
</dbReference>
<sequence length="123" mass="13145">MPSHTLLLVDDDAAIADALSELLVDEGYTVVTAANGAEALRYLRANAAPSLILLDLMMPVMDGYAFREVQREDPALSHIPVFILSAGHLGDRVRSLGVAGVFKKPLLLDALLAAIQEHCAPRA</sequence>
<gene>
    <name evidence="4" type="ORF">HMI49_19200</name>
</gene>
<keyword evidence="5" id="KW-1185">Reference proteome</keyword>
<dbReference type="Gene3D" id="3.40.50.2300">
    <property type="match status" value="1"/>
</dbReference>
<evidence type="ECO:0000256" key="1">
    <source>
        <dbReference type="ARBA" id="ARBA00022553"/>
    </source>
</evidence>
<feature type="domain" description="Response regulatory" evidence="3">
    <location>
        <begin position="5"/>
        <end position="119"/>
    </location>
</feature>
<keyword evidence="1 2" id="KW-0597">Phosphoprotein</keyword>
<dbReference type="SMART" id="SM00448">
    <property type="entry name" value="REC"/>
    <property type="match status" value="1"/>
</dbReference>
<evidence type="ECO:0000313" key="4">
    <source>
        <dbReference type="EMBL" id="NOK35333.1"/>
    </source>
</evidence>
<name>A0A7Y4NTJ2_9BACT</name>
<dbReference type="AlphaFoldDB" id="A0A7Y4NTJ2"/>
<dbReference type="PROSITE" id="PS50110">
    <property type="entry name" value="RESPONSE_REGULATORY"/>
    <property type="match status" value="1"/>
</dbReference>
<protein>
    <submittedName>
        <fullName evidence="4">Response regulator</fullName>
    </submittedName>
</protein>
<dbReference type="InterPro" id="IPR050595">
    <property type="entry name" value="Bact_response_regulator"/>
</dbReference>
<evidence type="ECO:0000313" key="5">
    <source>
        <dbReference type="Proteomes" id="UP000563426"/>
    </source>
</evidence>
<dbReference type="InterPro" id="IPR011006">
    <property type="entry name" value="CheY-like_superfamily"/>
</dbReference>
<feature type="modified residue" description="4-aspartylphosphate" evidence="2">
    <location>
        <position position="55"/>
    </location>
</feature>
<dbReference type="Pfam" id="PF00072">
    <property type="entry name" value="Response_reg"/>
    <property type="match status" value="1"/>
</dbReference>